<feature type="transmembrane region" description="Helical" evidence="3">
    <location>
        <begin position="83"/>
        <end position="105"/>
    </location>
</feature>
<feature type="transmembrane region" description="Helical" evidence="3">
    <location>
        <begin position="284"/>
        <end position="303"/>
    </location>
</feature>
<dbReference type="GO" id="GO:0022857">
    <property type="term" value="F:transmembrane transporter activity"/>
    <property type="evidence" value="ECO:0007669"/>
    <property type="project" value="InterPro"/>
</dbReference>
<feature type="transmembrane region" description="Helical" evidence="3">
    <location>
        <begin position="137"/>
        <end position="159"/>
    </location>
</feature>
<accession>A0A6A5YTJ0</accession>
<keyword evidence="3" id="KW-0472">Membrane</keyword>
<feature type="domain" description="Major facilitator superfamily (MFS) profile" evidence="4">
    <location>
        <begin position="249"/>
        <end position="438"/>
    </location>
</feature>
<gene>
    <name evidence="5" type="ORF">BDV96DRAFT_667466</name>
</gene>
<dbReference type="PROSITE" id="PS50850">
    <property type="entry name" value="MFS"/>
    <property type="match status" value="1"/>
</dbReference>
<dbReference type="InterPro" id="IPR036259">
    <property type="entry name" value="MFS_trans_sf"/>
</dbReference>
<name>A0A6A5YTJ0_9PLEO</name>
<evidence type="ECO:0000313" key="5">
    <source>
        <dbReference type="EMBL" id="KAF2110452.1"/>
    </source>
</evidence>
<dbReference type="AlphaFoldDB" id="A0A6A5YTJ0"/>
<protein>
    <submittedName>
        <fullName evidence="5">Major facilitator superfamily domain-containing protein</fullName>
    </submittedName>
</protein>
<dbReference type="Gene3D" id="1.20.1250.20">
    <property type="entry name" value="MFS general substrate transporter like domains"/>
    <property type="match status" value="1"/>
</dbReference>
<keyword evidence="3" id="KW-0812">Transmembrane</keyword>
<keyword evidence="6" id="KW-1185">Reference proteome</keyword>
<dbReference type="PANTHER" id="PTHR11360:SF281">
    <property type="entry name" value="ASPYRIDONES EFFLUX PROTEIN APDF-RELATED"/>
    <property type="match status" value="1"/>
</dbReference>
<organism evidence="5 6">
    <name type="scientific">Lophiotrema nucula</name>
    <dbReference type="NCBI Taxonomy" id="690887"/>
    <lineage>
        <taxon>Eukaryota</taxon>
        <taxon>Fungi</taxon>
        <taxon>Dikarya</taxon>
        <taxon>Ascomycota</taxon>
        <taxon>Pezizomycotina</taxon>
        <taxon>Dothideomycetes</taxon>
        <taxon>Pleosporomycetidae</taxon>
        <taxon>Pleosporales</taxon>
        <taxon>Lophiotremataceae</taxon>
        <taxon>Lophiotrema</taxon>
    </lineage>
</organism>
<comment type="subcellular location">
    <subcellularLocation>
        <location evidence="1">Membrane</location>
        <topology evidence="1">Multi-pass membrane protein</topology>
    </subcellularLocation>
</comment>
<sequence>MANSNLSNDLTSFKRRISDTTQSTQGSLEACKQTEVEGGKHAWLTVAGSFLVYYASFGIVNSFGFFQDYYQQGLLKSTPPATIALVGTVQIALMNCLATVSGAICDMYGVKWLYIGSSIGTSGGLLALSFAQDGAFWQVFLSQGLLMGTAIGFGCQPALAVAGQHFRQRRALAMGIVSAGCGAGGVCFPIMLGKLVVAVGFTWTLRLAALKVMVCYGLAIGLSTSKHTAQAVSSKWRTLLDFQGFRDRRYAVLCAGAWLVQLGLFAPTYYIQSYCASIYPTTNLKAYLVALINAAGILGGILGGFAGDTFGRLNILYPSALILGTLCLTLWLFEQSLQVLIIFVCLYGFFGGVWGALLPPVISQISPNEHMGARIGAFYSIIAVASLIGSPIGASLMGEKNKEGYRWLIVFGGGVMALGSVVLFVGRVLHGSDLRARW</sequence>
<feature type="transmembrane region" description="Helical" evidence="3">
    <location>
        <begin position="250"/>
        <end position="272"/>
    </location>
</feature>
<feature type="transmembrane region" description="Helical" evidence="3">
    <location>
        <begin position="377"/>
        <end position="398"/>
    </location>
</feature>
<dbReference type="EMBL" id="ML977338">
    <property type="protein sequence ID" value="KAF2110452.1"/>
    <property type="molecule type" value="Genomic_DNA"/>
</dbReference>
<dbReference type="SUPFAM" id="SSF103473">
    <property type="entry name" value="MFS general substrate transporter"/>
    <property type="match status" value="1"/>
</dbReference>
<evidence type="ECO:0000313" key="6">
    <source>
        <dbReference type="Proteomes" id="UP000799770"/>
    </source>
</evidence>
<dbReference type="OrthoDB" id="6509908at2759"/>
<dbReference type="InterPro" id="IPR011701">
    <property type="entry name" value="MFS"/>
</dbReference>
<feature type="transmembrane region" description="Helical" evidence="3">
    <location>
        <begin position="203"/>
        <end position="222"/>
    </location>
</feature>
<dbReference type="GO" id="GO:0016020">
    <property type="term" value="C:membrane"/>
    <property type="evidence" value="ECO:0007669"/>
    <property type="project" value="UniProtKB-SubCell"/>
</dbReference>
<evidence type="ECO:0000259" key="4">
    <source>
        <dbReference type="PROSITE" id="PS50850"/>
    </source>
</evidence>
<dbReference type="InterPro" id="IPR020846">
    <property type="entry name" value="MFS_dom"/>
</dbReference>
<dbReference type="InterPro" id="IPR050327">
    <property type="entry name" value="Proton-linked_MCT"/>
</dbReference>
<evidence type="ECO:0000256" key="3">
    <source>
        <dbReference type="SAM" id="Phobius"/>
    </source>
</evidence>
<keyword evidence="3" id="KW-1133">Transmembrane helix</keyword>
<feature type="transmembrane region" description="Helical" evidence="3">
    <location>
        <begin position="339"/>
        <end position="357"/>
    </location>
</feature>
<evidence type="ECO:0000256" key="2">
    <source>
        <dbReference type="ARBA" id="ARBA00006727"/>
    </source>
</evidence>
<comment type="similarity">
    <text evidence="2">Belongs to the major facilitator superfamily. Monocarboxylate porter (TC 2.A.1.13) family.</text>
</comment>
<dbReference type="Pfam" id="PF07690">
    <property type="entry name" value="MFS_1"/>
    <property type="match status" value="2"/>
</dbReference>
<evidence type="ECO:0000256" key="1">
    <source>
        <dbReference type="ARBA" id="ARBA00004141"/>
    </source>
</evidence>
<feature type="transmembrane region" description="Helical" evidence="3">
    <location>
        <begin position="171"/>
        <end position="191"/>
    </location>
</feature>
<dbReference type="Proteomes" id="UP000799770">
    <property type="component" value="Unassembled WGS sequence"/>
</dbReference>
<feature type="transmembrane region" description="Helical" evidence="3">
    <location>
        <begin position="42"/>
        <end position="63"/>
    </location>
</feature>
<dbReference type="PANTHER" id="PTHR11360">
    <property type="entry name" value="MONOCARBOXYLATE TRANSPORTER"/>
    <property type="match status" value="1"/>
</dbReference>
<reference evidence="5" key="1">
    <citation type="journal article" date="2020" name="Stud. Mycol.">
        <title>101 Dothideomycetes genomes: a test case for predicting lifestyles and emergence of pathogens.</title>
        <authorList>
            <person name="Haridas S."/>
            <person name="Albert R."/>
            <person name="Binder M."/>
            <person name="Bloem J."/>
            <person name="Labutti K."/>
            <person name="Salamov A."/>
            <person name="Andreopoulos B."/>
            <person name="Baker S."/>
            <person name="Barry K."/>
            <person name="Bills G."/>
            <person name="Bluhm B."/>
            <person name="Cannon C."/>
            <person name="Castanera R."/>
            <person name="Culley D."/>
            <person name="Daum C."/>
            <person name="Ezra D."/>
            <person name="Gonzalez J."/>
            <person name="Henrissat B."/>
            <person name="Kuo A."/>
            <person name="Liang C."/>
            <person name="Lipzen A."/>
            <person name="Lutzoni F."/>
            <person name="Magnuson J."/>
            <person name="Mondo S."/>
            <person name="Nolan M."/>
            <person name="Ohm R."/>
            <person name="Pangilinan J."/>
            <person name="Park H.-J."/>
            <person name="Ramirez L."/>
            <person name="Alfaro M."/>
            <person name="Sun H."/>
            <person name="Tritt A."/>
            <person name="Yoshinaga Y."/>
            <person name="Zwiers L.-H."/>
            <person name="Turgeon B."/>
            <person name="Goodwin S."/>
            <person name="Spatafora J."/>
            <person name="Crous P."/>
            <person name="Grigoriev I."/>
        </authorList>
    </citation>
    <scope>NUCLEOTIDE SEQUENCE</scope>
    <source>
        <strain evidence="5">CBS 627.86</strain>
    </source>
</reference>
<feature type="transmembrane region" description="Helical" evidence="3">
    <location>
        <begin position="404"/>
        <end position="429"/>
    </location>
</feature>
<feature type="transmembrane region" description="Helical" evidence="3">
    <location>
        <begin position="112"/>
        <end position="131"/>
    </location>
</feature>
<feature type="transmembrane region" description="Helical" evidence="3">
    <location>
        <begin position="315"/>
        <end position="333"/>
    </location>
</feature>
<proteinExistence type="inferred from homology"/>